<organism evidence="2 3">
    <name type="scientific">Pseudonocardia saturnea</name>
    <dbReference type="NCBI Taxonomy" id="33909"/>
    <lineage>
        <taxon>Bacteria</taxon>
        <taxon>Bacillati</taxon>
        <taxon>Actinomycetota</taxon>
        <taxon>Actinomycetes</taxon>
        <taxon>Pseudonocardiales</taxon>
        <taxon>Pseudonocardiaceae</taxon>
        <taxon>Pseudonocardia</taxon>
    </lineage>
</organism>
<dbReference type="Proteomes" id="UP000320693">
    <property type="component" value="Unassembled WGS sequence"/>
</dbReference>
<proteinExistence type="predicted"/>
<keyword evidence="3" id="KW-1185">Reference proteome</keyword>
<dbReference type="EMBL" id="BJNH01000023">
    <property type="protein sequence ID" value="GEC25270.1"/>
    <property type="molecule type" value="Genomic_DNA"/>
</dbReference>
<evidence type="ECO:0000313" key="3">
    <source>
        <dbReference type="Proteomes" id="UP000320693"/>
    </source>
</evidence>
<accession>A0ABQ0RX68</accession>
<name>A0ABQ0RX68_9PSEU</name>
<protein>
    <submittedName>
        <fullName evidence="2">Uncharacterized protein</fullName>
    </submittedName>
</protein>
<feature type="region of interest" description="Disordered" evidence="1">
    <location>
        <begin position="51"/>
        <end position="80"/>
    </location>
</feature>
<sequence>MGEHGTGRTTADDDDVVPRHTVSPVSELGTVGTHLYELLHSSEQPPLRAFTVRRAPGGGSSARTLSRVTTEGDDAGNKAGADDADRALAALGAQLDASVADLEFARRRVRELQEMRARGLGWREIVPREERPLIVETVTRALDGLGAIGGRFRREEAVALHTEGETIAGIGRLFGVSRQRVSAYLQEHVQLQALRATAEADRAPSEP</sequence>
<comment type="caution">
    <text evidence="2">The sequence shown here is derived from an EMBL/GenBank/DDBJ whole genome shotgun (WGS) entry which is preliminary data.</text>
</comment>
<evidence type="ECO:0000313" key="2">
    <source>
        <dbReference type="EMBL" id="GEC25270.1"/>
    </source>
</evidence>
<feature type="region of interest" description="Disordered" evidence="1">
    <location>
        <begin position="1"/>
        <end position="28"/>
    </location>
</feature>
<reference evidence="2 3" key="1">
    <citation type="submission" date="2019-06" db="EMBL/GenBank/DDBJ databases">
        <title>Whole genome shotgun sequence of Pseudonocardia saturnea NBRC 14499.</title>
        <authorList>
            <person name="Hosoyama A."/>
            <person name="Uohara A."/>
            <person name="Ohji S."/>
            <person name="Ichikawa N."/>
        </authorList>
    </citation>
    <scope>NUCLEOTIDE SEQUENCE [LARGE SCALE GENOMIC DNA]</scope>
    <source>
        <strain evidence="2 3">NBRC 14499</strain>
    </source>
</reference>
<gene>
    <name evidence="2" type="ORF">PSA01_22990</name>
</gene>
<evidence type="ECO:0000256" key="1">
    <source>
        <dbReference type="SAM" id="MobiDB-lite"/>
    </source>
</evidence>